<dbReference type="EMBL" id="JBEEWF010000002">
    <property type="protein sequence ID" value="MEQ5347429.1"/>
    <property type="molecule type" value="Genomic_DNA"/>
</dbReference>
<keyword evidence="2" id="KW-1185">Reference proteome</keyword>
<accession>A0ABV1L715</accession>
<evidence type="ECO:0000313" key="2">
    <source>
        <dbReference type="Proteomes" id="UP001436462"/>
    </source>
</evidence>
<protein>
    <submittedName>
        <fullName evidence="1">Uncharacterized protein</fullName>
    </submittedName>
</protein>
<reference evidence="1 2" key="1">
    <citation type="submission" date="2024-04" db="EMBL/GenBank/DDBJ databases">
        <title>Role of Flies in the Dissemination of Carbapenem-Resistant Enterobacteriaceae (CRE): An Epidemiological and Genomic Study in China.</title>
        <authorList>
            <person name="Kaichao C."/>
            <person name="Zhang R."/>
            <person name="Chen S."/>
        </authorList>
    </citation>
    <scope>NUCLEOTIDE SEQUENCE [LARGE SCALE GENOMIC DNA]</scope>
    <source>
        <strain evidence="2">fly-1011</strain>
    </source>
</reference>
<sequence length="54" mass="5949">MTAVPSPCLSTSNYAGLKAEEETNKASFLSCFPFDFAKFVRGKQVTIKMVIKES</sequence>
<dbReference type="Proteomes" id="UP001436462">
    <property type="component" value="Unassembled WGS sequence"/>
</dbReference>
<gene>
    <name evidence="1" type="ORF">ABN253_04485</name>
</gene>
<name>A0ABV1L715_9GAMM</name>
<dbReference type="RefSeq" id="WP_160230031.1">
    <property type="nucleotide sequence ID" value="NZ_JBEEWF010000002.1"/>
</dbReference>
<comment type="caution">
    <text evidence="1">The sequence shown here is derived from an EMBL/GenBank/DDBJ whole genome shotgun (WGS) entry which is preliminary data.</text>
</comment>
<organism evidence="1 2">
    <name type="scientific">Proteus genomosp. 6</name>
    <dbReference type="NCBI Taxonomy" id="1311820"/>
    <lineage>
        <taxon>Bacteria</taxon>
        <taxon>Pseudomonadati</taxon>
        <taxon>Pseudomonadota</taxon>
        <taxon>Gammaproteobacteria</taxon>
        <taxon>Enterobacterales</taxon>
        <taxon>Morganellaceae</taxon>
        <taxon>Proteus</taxon>
    </lineage>
</organism>
<evidence type="ECO:0000313" key="1">
    <source>
        <dbReference type="EMBL" id="MEQ5347429.1"/>
    </source>
</evidence>
<proteinExistence type="predicted"/>